<dbReference type="Pfam" id="PF04103">
    <property type="entry name" value="CD20"/>
    <property type="match status" value="1"/>
</dbReference>
<organism evidence="9 10">
    <name type="scientific">Microcebus murinus</name>
    <name type="common">Gray mouse lemur</name>
    <name type="synonym">Lemur murinus</name>
    <dbReference type="NCBI Taxonomy" id="30608"/>
    <lineage>
        <taxon>Eukaryota</taxon>
        <taxon>Metazoa</taxon>
        <taxon>Chordata</taxon>
        <taxon>Craniata</taxon>
        <taxon>Vertebrata</taxon>
        <taxon>Euteleostomi</taxon>
        <taxon>Mammalia</taxon>
        <taxon>Eutheria</taxon>
        <taxon>Euarchontoglires</taxon>
        <taxon>Primates</taxon>
        <taxon>Strepsirrhini</taxon>
        <taxon>Lemuriformes</taxon>
        <taxon>Cheirogaleidae</taxon>
        <taxon>Microcebus</taxon>
    </lineage>
</organism>
<keyword evidence="5 8" id="KW-1133">Transmembrane helix</keyword>
<dbReference type="InterPro" id="IPR009281">
    <property type="entry name" value="TMEM176A/TMEM176B"/>
</dbReference>
<evidence type="ECO:0000256" key="4">
    <source>
        <dbReference type="ARBA" id="ARBA00022692"/>
    </source>
</evidence>
<accession>A0A8C5XVM0</accession>
<feature type="transmembrane region" description="Helical" evidence="8">
    <location>
        <begin position="97"/>
        <end position="115"/>
    </location>
</feature>
<reference evidence="9" key="3">
    <citation type="submission" date="2025-09" db="UniProtKB">
        <authorList>
            <consortium name="Ensembl"/>
        </authorList>
    </citation>
    <scope>IDENTIFICATION</scope>
</reference>
<dbReference type="AlphaFoldDB" id="A0A8C5XVM0"/>
<feature type="region of interest" description="Disordered" evidence="7">
    <location>
        <begin position="235"/>
        <end position="266"/>
    </location>
</feature>
<evidence type="ECO:0000256" key="7">
    <source>
        <dbReference type="SAM" id="MobiDB-lite"/>
    </source>
</evidence>
<keyword evidence="3" id="KW-0597">Phosphoprotein</keyword>
<feature type="transmembrane region" description="Helical" evidence="8">
    <location>
        <begin position="204"/>
        <end position="225"/>
    </location>
</feature>
<protein>
    <submittedName>
        <fullName evidence="9">Transmembrane protein 176B</fullName>
    </submittedName>
</protein>
<keyword evidence="4 8" id="KW-0812">Transmembrane</keyword>
<dbReference type="EMBL" id="ABDC03015111">
    <property type="status" value="NOT_ANNOTATED_CDS"/>
    <property type="molecule type" value="Genomic_DNA"/>
</dbReference>
<reference evidence="9" key="2">
    <citation type="submission" date="2025-08" db="UniProtKB">
        <authorList>
            <consortium name="Ensembl"/>
        </authorList>
    </citation>
    <scope>IDENTIFICATION</scope>
</reference>
<dbReference type="GO" id="GO:0097028">
    <property type="term" value="P:dendritic cell differentiation"/>
    <property type="evidence" value="ECO:0007669"/>
    <property type="project" value="Ensembl"/>
</dbReference>
<dbReference type="PANTHER" id="PTHR15756">
    <property type="entry name" value="LR8/HCA112"/>
    <property type="match status" value="1"/>
</dbReference>
<keyword evidence="6 8" id="KW-0472">Membrane</keyword>
<evidence type="ECO:0000313" key="9">
    <source>
        <dbReference type="Ensembl" id="ENSMICP00000041815.1"/>
    </source>
</evidence>
<keyword evidence="10" id="KW-1185">Reference proteome</keyword>
<sequence length="285" mass="30552">MEQNAVTVNGVAVGSTPTQPTQINIHIHQESALSELLKALGSLKKFLPWSKDAQPSKTRISYGQLALGVAQILLGVVSCAIGVCLCFGPWIELRTSGCAFWAGSVAIAAGAAAIVHEKHRGKLSGSVSFLLILAGAATAVAALIVCVNSLTWQTDGFFYIDSVCDCPGAVEPTTGYIWKQRKDRPEWQEEQCRAYMGMLVNLYLSIRALLLAICILKVIVSLISLGMRLRSLCGQSSSPLNEEETERKLLGEKSVPPSPSKEKTPATIVLKSDVTALPSALAWRS</sequence>
<evidence type="ECO:0000256" key="6">
    <source>
        <dbReference type="ARBA" id="ARBA00023136"/>
    </source>
</evidence>
<gene>
    <name evidence="9" type="primary">TMEM176B</name>
</gene>
<dbReference type="Proteomes" id="UP000694394">
    <property type="component" value="Chromosome 11"/>
</dbReference>
<evidence type="ECO:0000313" key="10">
    <source>
        <dbReference type="Proteomes" id="UP000694394"/>
    </source>
</evidence>
<dbReference type="GeneTree" id="ENSGT00530000064074"/>
<proteinExistence type="inferred from homology"/>
<evidence type="ECO:0000256" key="1">
    <source>
        <dbReference type="ARBA" id="ARBA00004141"/>
    </source>
</evidence>
<evidence type="ECO:0000256" key="8">
    <source>
        <dbReference type="SAM" id="Phobius"/>
    </source>
</evidence>
<dbReference type="InterPro" id="IPR007237">
    <property type="entry name" value="CD20-like"/>
</dbReference>
<comment type="similarity">
    <text evidence="2">Belongs to the TMEM176 family.</text>
</comment>
<name>A0A8C5XVM0_MICMU</name>
<dbReference type="GO" id="GO:0016020">
    <property type="term" value="C:membrane"/>
    <property type="evidence" value="ECO:0007669"/>
    <property type="project" value="UniProtKB-SubCell"/>
</dbReference>
<feature type="transmembrane region" description="Helical" evidence="8">
    <location>
        <begin position="127"/>
        <end position="150"/>
    </location>
</feature>
<dbReference type="GO" id="GO:2001199">
    <property type="term" value="P:negative regulation of dendritic cell differentiation"/>
    <property type="evidence" value="ECO:0007669"/>
    <property type="project" value="Ensembl"/>
</dbReference>
<evidence type="ECO:0000256" key="3">
    <source>
        <dbReference type="ARBA" id="ARBA00022553"/>
    </source>
</evidence>
<comment type="subcellular location">
    <subcellularLocation>
        <location evidence="1">Membrane</location>
        <topology evidence="1">Multi-pass membrane protein</topology>
    </subcellularLocation>
</comment>
<dbReference type="PANTHER" id="PTHR15756:SF7">
    <property type="entry name" value="TRANSMEMBRANE PROTEIN 176B"/>
    <property type="match status" value="1"/>
</dbReference>
<feature type="transmembrane region" description="Helical" evidence="8">
    <location>
        <begin position="65"/>
        <end position="91"/>
    </location>
</feature>
<dbReference type="Ensembl" id="ENSMICT00000067731.1">
    <property type="protein sequence ID" value="ENSMICP00000041815.1"/>
    <property type="gene ID" value="ENSMICG00000042311.1"/>
</dbReference>
<reference evidence="9" key="1">
    <citation type="submission" date="2016-12" db="EMBL/GenBank/DDBJ databases">
        <title>Mouse lemur reference genome and diversity panel.</title>
        <authorList>
            <person name="Harris R."/>
            <person name="Larsen P."/>
            <person name="Liu Y."/>
            <person name="Hughes D.S."/>
            <person name="Murali S."/>
            <person name="Raveendran M."/>
            <person name="Korchina V."/>
            <person name="Wang M."/>
            <person name="Jhangiani S."/>
            <person name="Bandaranaike D."/>
            <person name="Bellair M."/>
            <person name="Blankenburg K."/>
            <person name="Chao H."/>
            <person name="Dahdouli M."/>
            <person name="Dinh H."/>
            <person name="Doddapaneni H."/>
            <person name="English A."/>
            <person name="Firestine M."/>
            <person name="Gnanaolivu R."/>
            <person name="Gross S."/>
            <person name="Hernandez B."/>
            <person name="Javaid M."/>
            <person name="Jayaseelan J."/>
            <person name="Jones J."/>
            <person name="Khan Z."/>
            <person name="Kovar C."/>
            <person name="Kurapati P."/>
            <person name="Le B."/>
            <person name="Lee S."/>
            <person name="Li M."/>
            <person name="Mathew T."/>
            <person name="Narasimhan A."/>
            <person name="Ngo D."/>
            <person name="Nguyen L."/>
            <person name="Okwuonu G."/>
            <person name="Ongeri F."/>
            <person name="Osuji N."/>
            <person name="Pu L.-L."/>
            <person name="Puazo M."/>
            <person name="Quiroz J."/>
            <person name="Raj R."/>
            <person name="Rajbhandari K."/>
            <person name="Reid J.G."/>
            <person name="Santibanez J."/>
            <person name="Sexton D."/>
            <person name="Skinner E."/>
            <person name="Vee V."/>
            <person name="Weissenberger G."/>
            <person name="Wu Y."/>
            <person name="Xin Y."/>
            <person name="Han Y."/>
            <person name="Campbell C."/>
            <person name="Brown A."/>
            <person name="Sullivan B."/>
            <person name="Shelton J."/>
            <person name="Brown S."/>
            <person name="Dudchenko O."/>
            <person name="Machol I."/>
            <person name="Durand N."/>
            <person name="Shamim M."/>
            <person name="Lieberman A."/>
            <person name="Muzny D.M."/>
            <person name="Richards S."/>
            <person name="Yoder A."/>
            <person name="Worley K.C."/>
            <person name="Rogers J."/>
            <person name="Gibbs R.A."/>
        </authorList>
    </citation>
    <scope>NUCLEOTIDE SEQUENCE [LARGE SCALE GENOMIC DNA]</scope>
</reference>
<evidence type="ECO:0000256" key="2">
    <source>
        <dbReference type="ARBA" id="ARBA00006022"/>
    </source>
</evidence>
<evidence type="ECO:0000256" key="5">
    <source>
        <dbReference type="ARBA" id="ARBA00022989"/>
    </source>
</evidence>